<dbReference type="NCBIfam" id="TIGR01064">
    <property type="entry name" value="pyruv_kin"/>
    <property type="match status" value="1"/>
</dbReference>
<evidence type="ECO:0000256" key="3">
    <source>
        <dbReference type="ARBA" id="ARBA00004997"/>
    </source>
</evidence>
<dbReference type="Gene3D" id="3.20.20.60">
    <property type="entry name" value="Phosphoenolpyruvate-binding domains"/>
    <property type="match status" value="1"/>
</dbReference>
<evidence type="ECO:0000256" key="16">
    <source>
        <dbReference type="ARBA" id="ARBA00023317"/>
    </source>
</evidence>
<dbReference type="GO" id="GO:0016301">
    <property type="term" value="F:kinase activity"/>
    <property type="evidence" value="ECO:0007669"/>
    <property type="project" value="UniProtKB-KW"/>
</dbReference>
<keyword evidence="23" id="KW-1185">Reference proteome</keyword>
<evidence type="ECO:0000256" key="15">
    <source>
        <dbReference type="ARBA" id="ARBA00023152"/>
    </source>
</evidence>
<dbReference type="PRINTS" id="PR01050">
    <property type="entry name" value="PYRUVTKNASE"/>
</dbReference>
<dbReference type="NCBIfam" id="NF004491">
    <property type="entry name" value="PRK05826.1"/>
    <property type="match status" value="1"/>
</dbReference>
<protein>
    <recommendedName>
        <fullName evidence="7 17">Pyruvate kinase</fullName>
        <ecNumber evidence="6 17">2.7.1.40</ecNumber>
    </recommendedName>
</protein>
<evidence type="ECO:0000256" key="11">
    <source>
        <dbReference type="ARBA" id="ARBA00022777"/>
    </source>
</evidence>
<dbReference type="InterPro" id="IPR008279">
    <property type="entry name" value="PEP-util_enz_mobile_dom"/>
</dbReference>
<keyword evidence="16 22" id="KW-0670">Pyruvate</keyword>
<evidence type="ECO:0000313" key="23">
    <source>
        <dbReference type="Proteomes" id="UP001596620"/>
    </source>
</evidence>
<dbReference type="GO" id="GO:0004743">
    <property type="term" value="F:pyruvate kinase activity"/>
    <property type="evidence" value="ECO:0007669"/>
    <property type="project" value="UniProtKB-EC"/>
</dbReference>
<dbReference type="InterPro" id="IPR015795">
    <property type="entry name" value="Pyrv_Knase_C"/>
</dbReference>
<evidence type="ECO:0000256" key="7">
    <source>
        <dbReference type="ARBA" id="ARBA00018587"/>
    </source>
</evidence>
<evidence type="ECO:0000313" key="22">
    <source>
        <dbReference type="EMBL" id="MFC7747000.1"/>
    </source>
</evidence>
<evidence type="ECO:0000256" key="14">
    <source>
        <dbReference type="ARBA" id="ARBA00022958"/>
    </source>
</evidence>
<evidence type="ECO:0000256" key="2">
    <source>
        <dbReference type="ARBA" id="ARBA00001958"/>
    </source>
</evidence>
<accession>A0ABW2UUS3</accession>
<comment type="caution">
    <text evidence="22">The sequence shown here is derived from an EMBL/GenBank/DDBJ whole genome shotgun (WGS) entry which is preliminary data.</text>
</comment>
<keyword evidence="10" id="KW-0547">Nucleotide-binding</keyword>
<dbReference type="SUPFAM" id="SSF52009">
    <property type="entry name" value="Phosphohistidine domain"/>
    <property type="match status" value="1"/>
</dbReference>
<dbReference type="PANTHER" id="PTHR11817">
    <property type="entry name" value="PYRUVATE KINASE"/>
    <property type="match status" value="1"/>
</dbReference>
<keyword evidence="11 18" id="KW-0418">Kinase</keyword>
<evidence type="ECO:0000256" key="9">
    <source>
        <dbReference type="ARBA" id="ARBA00022723"/>
    </source>
</evidence>
<reference evidence="23" key="1">
    <citation type="journal article" date="2019" name="Int. J. Syst. Evol. Microbiol.">
        <title>The Global Catalogue of Microorganisms (GCM) 10K type strain sequencing project: providing services to taxonomists for standard genome sequencing and annotation.</title>
        <authorList>
            <consortium name="The Broad Institute Genomics Platform"/>
            <consortium name="The Broad Institute Genome Sequencing Center for Infectious Disease"/>
            <person name="Wu L."/>
            <person name="Ma J."/>
        </authorList>
    </citation>
    <scope>NUCLEOTIDE SEQUENCE [LARGE SCALE GENOMIC DNA]</scope>
    <source>
        <strain evidence="23">JCM 30234</strain>
    </source>
</reference>
<evidence type="ECO:0000259" key="19">
    <source>
        <dbReference type="Pfam" id="PF00224"/>
    </source>
</evidence>
<evidence type="ECO:0000256" key="5">
    <source>
        <dbReference type="ARBA" id="ARBA00008663"/>
    </source>
</evidence>
<evidence type="ECO:0000256" key="18">
    <source>
        <dbReference type="RuleBase" id="RU000504"/>
    </source>
</evidence>
<dbReference type="Pfam" id="PF00224">
    <property type="entry name" value="PK"/>
    <property type="match status" value="1"/>
</dbReference>
<dbReference type="InterPro" id="IPR040442">
    <property type="entry name" value="Pyrv_kinase-like_dom_sf"/>
</dbReference>
<keyword evidence="9" id="KW-0479">Metal-binding</keyword>
<keyword evidence="13 18" id="KW-0460">Magnesium</keyword>
<evidence type="ECO:0000259" key="20">
    <source>
        <dbReference type="Pfam" id="PF00391"/>
    </source>
</evidence>
<dbReference type="InterPro" id="IPR015813">
    <property type="entry name" value="Pyrv/PenolPyrv_kinase-like_dom"/>
</dbReference>
<dbReference type="RefSeq" id="WP_382358519.1">
    <property type="nucleotide sequence ID" value="NZ_JBHTGR010000012.1"/>
</dbReference>
<dbReference type="PROSITE" id="PS00110">
    <property type="entry name" value="PYRUVATE_KINASE"/>
    <property type="match status" value="1"/>
</dbReference>
<dbReference type="InterPro" id="IPR036918">
    <property type="entry name" value="Pyrv_Knase_C_sf"/>
</dbReference>
<dbReference type="EMBL" id="JBHTGR010000012">
    <property type="protein sequence ID" value="MFC7747000.1"/>
    <property type="molecule type" value="Genomic_DNA"/>
</dbReference>
<dbReference type="InterPro" id="IPR001697">
    <property type="entry name" value="Pyr_Knase"/>
</dbReference>
<feature type="domain" description="PEP-utilising enzyme mobile" evidence="20">
    <location>
        <begin position="506"/>
        <end position="576"/>
    </location>
</feature>
<evidence type="ECO:0000256" key="17">
    <source>
        <dbReference type="NCBIfam" id="TIGR01064"/>
    </source>
</evidence>
<evidence type="ECO:0000256" key="4">
    <source>
        <dbReference type="ARBA" id="ARBA00006237"/>
    </source>
</evidence>
<comment type="cofactor">
    <cofactor evidence="1">
        <name>Mg(2+)</name>
        <dbReference type="ChEBI" id="CHEBI:18420"/>
    </cofactor>
</comment>
<comment type="pathway">
    <text evidence="3 18">Carbohydrate degradation; glycolysis; pyruvate from D-glyceraldehyde 3-phosphate: step 5/5.</text>
</comment>
<dbReference type="InterPro" id="IPR015793">
    <property type="entry name" value="Pyrv_Knase_brl"/>
</dbReference>
<keyword evidence="15 18" id="KW-0324">Glycolysis</keyword>
<dbReference type="InterPro" id="IPR036637">
    <property type="entry name" value="Phosphohistidine_dom_sf"/>
</dbReference>
<keyword evidence="8 18" id="KW-0808">Transferase</keyword>
<keyword evidence="12" id="KW-0067">ATP-binding</keyword>
<dbReference type="InterPro" id="IPR015806">
    <property type="entry name" value="Pyrv_Knase_insert_dom_sf"/>
</dbReference>
<evidence type="ECO:0000256" key="12">
    <source>
        <dbReference type="ARBA" id="ARBA00022840"/>
    </source>
</evidence>
<dbReference type="Pfam" id="PF00391">
    <property type="entry name" value="PEP-utilizers"/>
    <property type="match status" value="1"/>
</dbReference>
<comment type="similarity">
    <text evidence="4">In the C-terminal section; belongs to the PEP-utilizing enzyme family.</text>
</comment>
<dbReference type="EC" id="2.7.1.40" evidence="6 17"/>
<feature type="domain" description="Pyruvate kinase barrel" evidence="19">
    <location>
        <begin position="1"/>
        <end position="325"/>
    </location>
</feature>
<organism evidence="22 23">
    <name type="scientific">Lentibacillus kimchii</name>
    <dbReference type="NCBI Taxonomy" id="1542911"/>
    <lineage>
        <taxon>Bacteria</taxon>
        <taxon>Bacillati</taxon>
        <taxon>Bacillota</taxon>
        <taxon>Bacilli</taxon>
        <taxon>Bacillales</taxon>
        <taxon>Bacillaceae</taxon>
        <taxon>Lentibacillus</taxon>
    </lineage>
</organism>
<dbReference type="SUPFAM" id="SSF51621">
    <property type="entry name" value="Phosphoenolpyruvate/pyruvate domain"/>
    <property type="match status" value="1"/>
</dbReference>
<dbReference type="NCBIfam" id="NF004978">
    <property type="entry name" value="PRK06354.1"/>
    <property type="match status" value="1"/>
</dbReference>
<dbReference type="Proteomes" id="UP001596620">
    <property type="component" value="Unassembled WGS sequence"/>
</dbReference>
<feature type="domain" description="Pyruvate kinase C-terminal" evidence="21">
    <location>
        <begin position="358"/>
        <end position="471"/>
    </location>
</feature>
<dbReference type="SUPFAM" id="SSF52935">
    <property type="entry name" value="PK C-terminal domain-like"/>
    <property type="match status" value="1"/>
</dbReference>
<evidence type="ECO:0000256" key="6">
    <source>
        <dbReference type="ARBA" id="ARBA00012142"/>
    </source>
</evidence>
<dbReference type="Gene3D" id="2.40.33.10">
    <property type="entry name" value="PK beta-barrel domain-like"/>
    <property type="match status" value="1"/>
</dbReference>
<keyword evidence="14" id="KW-0630">Potassium</keyword>
<dbReference type="Pfam" id="PF02887">
    <property type="entry name" value="PK_C"/>
    <property type="match status" value="1"/>
</dbReference>
<comment type="cofactor">
    <cofactor evidence="2">
        <name>K(+)</name>
        <dbReference type="ChEBI" id="CHEBI:29103"/>
    </cofactor>
</comment>
<gene>
    <name evidence="22" type="primary">pyk</name>
    <name evidence="22" type="ORF">ACFQU8_07080</name>
</gene>
<evidence type="ECO:0000256" key="10">
    <source>
        <dbReference type="ARBA" id="ARBA00022741"/>
    </source>
</evidence>
<proteinExistence type="inferred from homology"/>
<sequence>MRKTKIVSTIGPASESIETLTKLIEAGMNVARLNFSHGDYAEHEQRIRNIREAAAKTGKTVAILLDTKGPEIRTGTFKNGEAEIEKNSIVHVTMDDVEGTSERFSVTYEGLMDDVHAGSKILLDDGLIELEVLSADTENREVRTKALNSGTIKNKKGVNLPNVHVNLPGITDKDAQYIEFGIEQDVDFIAASFVRRPSDILEVQKLLEEHDATHIKIIPKIENQEGIDNIDAILEVSNGLMVARGDLGVETPAEDVPLVQKKLIAQCNTAGKPVITATQMLDSMQWNPRPTRAEASDVANAIFDGTDAIMLSGETAAGDYPIESVQTMSNIAIKAETGLDHQLLLDDRSKWVDMTITDAISQSVTHTAMNLSVSGIITPTESGHTARMISKYRPEAPIIAVTFHESVNRQLSLVWGVHAVAGSKAGSTDDMLDIAVNQGLNTALFDRGSRVIITAGVPLGESGTTNLMKVHVIGDVMAKGQGIGRGSAYGKAVVAETASEAIENLSEGDILVTRGTDRDMMEAVEKAGGIVTEEGGLTSHAAVVGLSLGIPVIVGVENVSDKIHSGTDITIDGAKGDIYEGHAKVL</sequence>
<comment type="similarity">
    <text evidence="5 18">Belongs to the pyruvate kinase family.</text>
</comment>
<dbReference type="SUPFAM" id="SSF50800">
    <property type="entry name" value="PK beta-barrel domain-like"/>
    <property type="match status" value="1"/>
</dbReference>
<dbReference type="InterPro" id="IPR018209">
    <property type="entry name" value="Pyrv_Knase_AS"/>
</dbReference>
<comment type="catalytic activity">
    <reaction evidence="18">
        <text>pyruvate + ATP = phosphoenolpyruvate + ADP + H(+)</text>
        <dbReference type="Rhea" id="RHEA:18157"/>
        <dbReference type="ChEBI" id="CHEBI:15361"/>
        <dbReference type="ChEBI" id="CHEBI:15378"/>
        <dbReference type="ChEBI" id="CHEBI:30616"/>
        <dbReference type="ChEBI" id="CHEBI:58702"/>
        <dbReference type="ChEBI" id="CHEBI:456216"/>
        <dbReference type="EC" id="2.7.1.40"/>
    </reaction>
</comment>
<dbReference type="Gene3D" id="3.40.1380.20">
    <property type="entry name" value="Pyruvate kinase, C-terminal domain"/>
    <property type="match status" value="1"/>
</dbReference>
<dbReference type="Gene3D" id="3.50.30.10">
    <property type="entry name" value="Phosphohistidine domain"/>
    <property type="match status" value="1"/>
</dbReference>
<dbReference type="InterPro" id="IPR011037">
    <property type="entry name" value="Pyrv_Knase-like_insert_dom_sf"/>
</dbReference>
<evidence type="ECO:0000259" key="21">
    <source>
        <dbReference type="Pfam" id="PF02887"/>
    </source>
</evidence>
<evidence type="ECO:0000256" key="13">
    <source>
        <dbReference type="ARBA" id="ARBA00022842"/>
    </source>
</evidence>
<evidence type="ECO:0000256" key="8">
    <source>
        <dbReference type="ARBA" id="ARBA00022679"/>
    </source>
</evidence>
<name>A0ABW2UUS3_9BACI</name>
<evidence type="ECO:0000256" key="1">
    <source>
        <dbReference type="ARBA" id="ARBA00001946"/>
    </source>
</evidence>